<dbReference type="EMBL" id="GBRH01205795">
    <property type="protein sequence ID" value="JAD92100.1"/>
    <property type="molecule type" value="Transcribed_RNA"/>
</dbReference>
<protein>
    <submittedName>
        <fullName evidence="1">Uncharacterized protein</fullName>
    </submittedName>
</protein>
<accession>A0A0A9E2L3</accession>
<reference evidence="1" key="1">
    <citation type="submission" date="2014-09" db="EMBL/GenBank/DDBJ databases">
        <authorList>
            <person name="Magalhaes I.L.F."/>
            <person name="Oliveira U."/>
            <person name="Santos F.R."/>
            <person name="Vidigal T.H.D.A."/>
            <person name="Brescovit A.D."/>
            <person name="Santos A.J."/>
        </authorList>
    </citation>
    <scope>NUCLEOTIDE SEQUENCE</scope>
    <source>
        <tissue evidence="1">Shoot tissue taken approximately 20 cm above the soil surface</tissue>
    </source>
</reference>
<name>A0A0A9E2L3_ARUDO</name>
<dbReference type="AlphaFoldDB" id="A0A0A9E2L3"/>
<sequence>MICLHGIPIDSSNLQVQLATMLSVLRSKPATSMAYNL</sequence>
<proteinExistence type="predicted"/>
<reference evidence="1" key="2">
    <citation type="journal article" date="2015" name="Data Brief">
        <title>Shoot transcriptome of the giant reed, Arundo donax.</title>
        <authorList>
            <person name="Barrero R.A."/>
            <person name="Guerrero F.D."/>
            <person name="Moolhuijzen P."/>
            <person name="Goolsby J.A."/>
            <person name="Tidwell J."/>
            <person name="Bellgard S.E."/>
            <person name="Bellgard M.I."/>
        </authorList>
    </citation>
    <scope>NUCLEOTIDE SEQUENCE</scope>
    <source>
        <tissue evidence="1">Shoot tissue taken approximately 20 cm above the soil surface</tissue>
    </source>
</reference>
<organism evidence="1">
    <name type="scientific">Arundo donax</name>
    <name type="common">Giant reed</name>
    <name type="synonym">Donax arundinaceus</name>
    <dbReference type="NCBI Taxonomy" id="35708"/>
    <lineage>
        <taxon>Eukaryota</taxon>
        <taxon>Viridiplantae</taxon>
        <taxon>Streptophyta</taxon>
        <taxon>Embryophyta</taxon>
        <taxon>Tracheophyta</taxon>
        <taxon>Spermatophyta</taxon>
        <taxon>Magnoliopsida</taxon>
        <taxon>Liliopsida</taxon>
        <taxon>Poales</taxon>
        <taxon>Poaceae</taxon>
        <taxon>PACMAD clade</taxon>
        <taxon>Arundinoideae</taxon>
        <taxon>Arundineae</taxon>
        <taxon>Arundo</taxon>
    </lineage>
</organism>
<evidence type="ECO:0000313" key="1">
    <source>
        <dbReference type="EMBL" id="JAD92100.1"/>
    </source>
</evidence>